<dbReference type="InterPro" id="IPR037171">
    <property type="entry name" value="NagB/RpiA_transferase-like"/>
</dbReference>
<organism evidence="2 3">
    <name type="scientific">Sedimentibacter saalensis</name>
    <dbReference type="NCBI Taxonomy" id="130788"/>
    <lineage>
        <taxon>Bacteria</taxon>
        <taxon>Bacillati</taxon>
        <taxon>Bacillota</taxon>
        <taxon>Tissierellia</taxon>
        <taxon>Sedimentibacter</taxon>
    </lineage>
</organism>
<proteinExistence type="predicted"/>
<dbReference type="RefSeq" id="WP_145082137.1">
    <property type="nucleotide sequence ID" value="NZ_DAMBUX010000001.1"/>
</dbReference>
<keyword evidence="3" id="KW-1185">Reference proteome</keyword>
<comment type="subcellular location">
    <subcellularLocation>
        <location evidence="1">Cytoplasm</location>
    </subcellularLocation>
</comment>
<dbReference type="AlphaFoldDB" id="A0A562JAY5"/>
<dbReference type="GO" id="GO:0005737">
    <property type="term" value="C:cytoplasm"/>
    <property type="evidence" value="ECO:0007669"/>
    <property type="project" value="UniProtKB-SubCell"/>
</dbReference>
<dbReference type="Gene3D" id="3.40.1080.10">
    <property type="entry name" value="Glutaconate Coenzyme A-transferase"/>
    <property type="match status" value="2"/>
</dbReference>
<dbReference type="Proteomes" id="UP000315343">
    <property type="component" value="Unassembled WGS sequence"/>
</dbReference>
<sequence length="513" mass="54870">MTKNGVGREIPSYIEGIGQIKPYESPFSVIPEGNKAGAKLKRPLPHKNKLIDSIEEAVIKTGLKDGMTISFHHHFRNGDYIVNMVMDAIAKLGIKDLRIAPSSLGTCHGPLIDHIKNGVITRIESSGIREPLGTAISEGILPNPVVLRSHGGRARAIESGEVKIDVAFLGVPACDDYGNANGFSGRSACGSLGYAMVDAKYADQVVLITDNLVSYPCLPASINQTQVDYVVKVDEVGDPKGIVSGAVRNTNNPKDLLIAENAVKAIVASGYFKEGFSYQTGAAGSSLAVTGFLREKMIEQNIKGSFGLGGITSQLVQLLDEGLMEGLFDTQCFDLVAAESLGKNPKHFEVDAGFYANGHNSGCLVNNLDILMLGALEIDTDFNVNVISKSDGYISQAVGGHQDTAAGAKLAVILAPLVRSRNPIIVDKVTTVCTPGETIDVVVTDYGIAVNPLRQDLIDNFKTAGLKTYTINELKDIAEKLTGKPDKIEFDEKIVGIVQYRDGSVIDVIRKVK</sequence>
<dbReference type="NCBIfam" id="TIGR01584">
    <property type="entry name" value="citF"/>
    <property type="match status" value="1"/>
</dbReference>
<reference evidence="2 3" key="1">
    <citation type="submission" date="2019-07" db="EMBL/GenBank/DDBJ databases">
        <title>Genomic Encyclopedia of Type Strains, Phase I: the one thousand microbial genomes (KMG-I) project.</title>
        <authorList>
            <person name="Kyrpides N."/>
        </authorList>
    </citation>
    <scope>NUCLEOTIDE SEQUENCE [LARGE SCALE GENOMIC DNA]</scope>
    <source>
        <strain evidence="2 3">DSM 13558</strain>
    </source>
</reference>
<protein>
    <recommendedName>
        <fullName evidence="1">Citrate lyase alpha chain</fullName>
        <shortName evidence="1">Citrase alpha chain</shortName>
        <ecNumber evidence="1">2.8.3.10</ecNumber>
        <ecNumber evidence="1">4.1.3.6</ecNumber>
    </recommendedName>
    <alternativeName>
        <fullName evidence="1">Citrate (pro-3S)-lyase alpha chain</fullName>
    </alternativeName>
    <alternativeName>
        <fullName evidence="1">Citrate CoA-transferase subunit</fullName>
    </alternativeName>
</protein>
<gene>
    <name evidence="2" type="ORF">LY60_01598</name>
</gene>
<dbReference type="PANTHER" id="PTHR40596:SF1">
    <property type="entry name" value="CITRATE LYASE ALPHA CHAIN"/>
    <property type="match status" value="1"/>
</dbReference>
<evidence type="ECO:0000313" key="3">
    <source>
        <dbReference type="Proteomes" id="UP000315343"/>
    </source>
</evidence>
<dbReference type="GO" id="GO:0009346">
    <property type="term" value="C:ATP-independent citrate lyase complex"/>
    <property type="evidence" value="ECO:0007669"/>
    <property type="project" value="UniProtKB-UniRule"/>
</dbReference>
<dbReference type="EMBL" id="VLKH01000004">
    <property type="protein sequence ID" value="TWH80338.1"/>
    <property type="molecule type" value="Genomic_DNA"/>
</dbReference>
<dbReference type="OrthoDB" id="9767643at2"/>
<evidence type="ECO:0000313" key="2">
    <source>
        <dbReference type="EMBL" id="TWH80338.1"/>
    </source>
</evidence>
<keyword evidence="1 2" id="KW-0456">Lyase</keyword>
<dbReference type="PANTHER" id="PTHR40596">
    <property type="entry name" value="CITRATE LYASE ALPHA CHAIN"/>
    <property type="match status" value="1"/>
</dbReference>
<accession>A0A562JAY5</accession>
<name>A0A562JAY5_9FIRM</name>
<comment type="caution">
    <text evidence="2">The sequence shown here is derived from an EMBL/GenBank/DDBJ whole genome shotgun (WGS) entry which is preliminary data.</text>
</comment>
<evidence type="ECO:0000256" key="1">
    <source>
        <dbReference type="PIRNR" id="PIRNR009451"/>
    </source>
</evidence>
<dbReference type="Pfam" id="PF04223">
    <property type="entry name" value="CitF"/>
    <property type="match status" value="1"/>
</dbReference>
<dbReference type="GO" id="GO:0008815">
    <property type="term" value="F:citrate (pro-3S)-lyase activity"/>
    <property type="evidence" value="ECO:0007669"/>
    <property type="project" value="UniProtKB-UniRule"/>
</dbReference>
<dbReference type="SUPFAM" id="SSF100950">
    <property type="entry name" value="NagB/RpiA/CoA transferase-like"/>
    <property type="match status" value="2"/>
</dbReference>
<keyword evidence="1 2" id="KW-0808">Transferase</keyword>
<dbReference type="EC" id="2.8.3.10" evidence="1"/>
<dbReference type="GO" id="GO:0008814">
    <property type="term" value="F:citrate CoA-transferase activity"/>
    <property type="evidence" value="ECO:0007669"/>
    <property type="project" value="UniProtKB-UniRule"/>
</dbReference>
<dbReference type="GO" id="GO:0006084">
    <property type="term" value="P:acetyl-CoA metabolic process"/>
    <property type="evidence" value="ECO:0007669"/>
    <property type="project" value="UniProtKB-UniRule"/>
</dbReference>
<comment type="catalytic activity">
    <reaction evidence="1">
        <text>citrate = oxaloacetate + acetate</text>
        <dbReference type="Rhea" id="RHEA:10760"/>
        <dbReference type="ChEBI" id="CHEBI:16452"/>
        <dbReference type="ChEBI" id="CHEBI:16947"/>
        <dbReference type="ChEBI" id="CHEBI:30089"/>
        <dbReference type="EC" id="4.1.3.6"/>
    </reaction>
</comment>
<comment type="catalytic activity">
    <reaction evidence="1">
        <text>citrate + acetyl-CoA = (3S)-citryl-CoA + acetate</text>
        <dbReference type="Rhea" id="RHEA:19405"/>
        <dbReference type="ChEBI" id="CHEBI:16947"/>
        <dbReference type="ChEBI" id="CHEBI:30089"/>
        <dbReference type="ChEBI" id="CHEBI:57288"/>
        <dbReference type="ChEBI" id="CHEBI:57321"/>
        <dbReference type="EC" id="2.8.3.10"/>
    </reaction>
</comment>
<dbReference type="EC" id="4.1.3.6" evidence="1"/>
<keyword evidence="1" id="KW-0963">Cytoplasm</keyword>
<dbReference type="InterPro" id="IPR006472">
    <property type="entry name" value="Citrate_lyase_asu"/>
</dbReference>
<dbReference type="PIRSF" id="PIRSF009451">
    <property type="entry name" value="Citrt_lyas_alpha"/>
    <property type="match status" value="1"/>
</dbReference>